<evidence type="ECO:0000313" key="2">
    <source>
        <dbReference type="WBParaSite" id="PS1159_v2.g22379.t1"/>
    </source>
</evidence>
<accession>A0AC35FYY8</accession>
<evidence type="ECO:0000313" key="1">
    <source>
        <dbReference type="Proteomes" id="UP000887580"/>
    </source>
</evidence>
<organism evidence="1 2">
    <name type="scientific">Panagrolaimus sp. PS1159</name>
    <dbReference type="NCBI Taxonomy" id="55785"/>
    <lineage>
        <taxon>Eukaryota</taxon>
        <taxon>Metazoa</taxon>
        <taxon>Ecdysozoa</taxon>
        <taxon>Nematoda</taxon>
        <taxon>Chromadorea</taxon>
        <taxon>Rhabditida</taxon>
        <taxon>Tylenchina</taxon>
        <taxon>Panagrolaimomorpha</taxon>
        <taxon>Panagrolaimoidea</taxon>
        <taxon>Panagrolaimidae</taxon>
        <taxon>Panagrolaimus</taxon>
    </lineage>
</organism>
<proteinExistence type="predicted"/>
<name>A0AC35FYY8_9BILA</name>
<dbReference type="Proteomes" id="UP000887580">
    <property type="component" value="Unplaced"/>
</dbReference>
<reference evidence="2" key="1">
    <citation type="submission" date="2022-11" db="UniProtKB">
        <authorList>
            <consortium name="WormBaseParasite"/>
        </authorList>
    </citation>
    <scope>IDENTIFICATION</scope>
</reference>
<dbReference type="WBParaSite" id="PS1159_v2.g22379.t1">
    <property type="protein sequence ID" value="PS1159_v2.g22379.t1"/>
    <property type="gene ID" value="PS1159_v2.g22379"/>
</dbReference>
<sequence length="77" mass="8811">MAKDILEKERKIRIFNIHGQTFKKYNSMLLINKGEVVVDNHNLDVVVCILVQDILDEVDCIRVMNNQEGGDILLGDN</sequence>
<protein>
    <submittedName>
        <fullName evidence="2">Uncharacterized protein</fullName>
    </submittedName>
</protein>